<dbReference type="EMBL" id="VMNW02000012">
    <property type="protein sequence ID" value="KAA9162648.1"/>
    <property type="molecule type" value="Genomic_DNA"/>
</dbReference>
<keyword evidence="3" id="KW-1185">Reference proteome</keyword>
<dbReference type="RefSeq" id="WP_144750046.1">
    <property type="nucleotide sequence ID" value="NZ_VMNW02000012.1"/>
</dbReference>
<keyword evidence="1" id="KW-0812">Transmembrane</keyword>
<feature type="transmembrane region" description="Helical" evidence="1">
    <location>
        <begin position="54"/>
        <end position="75"/>
    </location>
</feature>
<gene>
    <name evidence="2" type="ORF">FPZ12_011380</name>
</gene>
<keyword evidence="1" id="KW-1133">Transmembrane helix</keyword>
<sequence length="78" mass="8283">MITLVAAAAWLVIHVTTTAITGVLVLPGVASILYLAGSLRPQAEPPQRETRYRIAYRATIIGFPLFAVSCGAVWAESA</sequence>
<reference evidence="2" key="1">
    <citation type="submission" date="2019-09" db="EMBL/GenBank/DDBJ databases">
        <authorList>
            <person name="Teo W.F.A."/>
            <person name="Duangmal K."/>
        </authorList>
    </citation>
    <scope>NUCLEOTIDE SEQUENCE [LARGE SCALE GENOMIC DNA]</scope>
    <source>
        <strain evidence="2">K81G1</strain>
    </source>
</reference>
<accession>A0A5N0VAT9</accession>
<feature type="transmembrane region" description="Helical" evidence="1">
    <location>
        <begin position="6"/>
        <end position="34"/>
    </location>
</feature>
<organism evidence="2 3">
    <name type="scientific">Amycolatopsis acidicola</name>
    <dbReference type="NCBI Taxonomy" id="2596893"/>
    <lineage>
        <taxon>Bacteria</taxon>
        <taxon>Bacillati</taxon>
        <taxon>Actinomycetota</taxon>
        <taxon>Actinomycetes</taxon>
        <taxon>Pseudonocardiales</taxon>
        <taxon>Pseudonocardiaceae</taxon>
        <taxon>Amycolatopsis</taxon>
    </lineage>
</organism>
<dbReference type="AlphaFoldDB" id="A0A5N0VAT9"/>
<proteinExistence type="predicted"/>
<evidence type="ECO:0000256" key="1">
    <source>
        <dbReference type="SAM" id="Phobius"/>
    </source>
</evidence>
<evidence type="ECO:0000313" key="3">
    <source>
        <dbReference type="Proteomes" id="UP000319769"/>
    </source>
</evidence>
<name>A0A5N0VAT9_9PSEU</name>
<dbReference type="Proteomes" id="UP000319769">
    <property type="component" value="Unassembled WGS sequence"/>
</dbReference>
<protein>
    <submittedName>
        <fullName evidence="2">Uncharacterized protein</fullName>
    </submittedName>
</protein>
<keyword evidence="1" id="KW-0472">Membrane</keyword>
<comment type="caution">
    <text evidence="2">The sequence shown here is derived from an EMBL/GenBank/DDBJ whole genome shotgun (WGS) entry which is preliminary data.</text>
</comment>
<evidence type="ECO:0000313" key="2">
    <source>
        <dbReference type="EMBL" id="KAA9162648.1"/>
    </source>
</evidence>
<dbReference type="OrthoDB" id="9814290at2"/>